<dbReference type="AlphaFoldDB" id="A0A396IX18"/>
<proteinExistence type="predicted"/>
<organism evidence="1">
    <name type="scientific">Medicago truncatula</name>
    <name type="common">Barrel medic</name>
    <name type="synonym">Medicago tribuloides</name>
    <dbReference type="NCBI Taxonomy" id="3880"/>
    <lineage>
        <taxon>Eukaryota</taxon>
        <taxon>Viridiplantae</taxon>
        <taxon>Streptophyta</taxon>
        <taxon>Embryophyta</taxon>
        <taxon>Tracheophyta</taxon>
        <taxon>Spermatophyta</taxon>
        <taxon>Magnoliopsida</taxon>
        <taxon>eudicotyledons</taxon>
        <taxon>Gunneridae</taxon>
        <taxon>Pentapetalae</taxon>
        <taxon>rosids</taxon>
        <taxon>fabids</taxon>
        <taxon>Fabales</taxon>
        <taxon>Fabaceae</taxon>
        <taxon>Papilionoideae</taxon>
        <taxon>50 kb inversion clade</taxon>
        <taxon>NPAAA clade</taxon>
        <taxon>Hologalegina</taxon>
        <taxon>IRL clade</taxon>
        <taxon>Trifolieae</taxon>
        <taxon>Medicago</taxon>
    </lineage>
</organism>
<gene>
    <name evidence="1" type="ORF">MtrunA17_Chr3g0119761</name>
</gene>
<dbReference type="EMBL" id="PSQE01000003">
    <property type="protein sequence ID" value="RHN68973.1"/>
    <property type="molecule type" value="Genomic_DNA"/>
</dbReference>
<dbReference type="Proteomes" id="UP000265566">
    <property type="component" value="Chromosome 3"/>
</dbReference>
<sequence>MKIQARVQHFTTECEIEIQPTIQIQMSLALQTFHRTNNSRSKVSFLEISARKVLGFARTRLRRDFRLSVNVLSHIAEVKFYYDGLASIKKLIQKHLEQDKRVLHGDNQDGETTVNMLDNSCSSINASDEKN</sequence>
<comment type="caution">
    <text evidence="1">The sequence shown here is derived from an EMBL/GenBank/DDBJ whole genome shotgun (WGS) entry which is preliminary data.</text>
</comment>
<reference evidence="1" key="1">
    <citation type="journal article" date="2018" name="Nat. Plants">
        <title>Whole-genome landscape of Medicago truncatula symbiotic genes.</title>
        <authorList>
            <person name="Pecrix Y."/>
            <person name="Gamas P."/>
            <person name="Carrere S."/>
        </authorList>
    </citation>
    <scope>NUCLEOTIDE SEQUENCE</scope>
    <source>
        <tissue evidence="1">Leaves</tissue>
    </source>
</reference>
<accession>A0A396IX18</accession>
<dbReference type="Gramene" id="rna17398">
    <property type="protein sequence ID" value="RHN68973.1"/>
    <property type="gene ID" value="gene17398"/>
</dbReference>
<evidence type="ECO:0000313" key="1">
    <source>
        <dbReference type="EMBL" id="RHN68973.1"/>
    </source>
</evidence>
<protein>
    <submittedName>
        <fullName evidence="1">Uncharacterized protein</fullName>
    </submittedName>
</protein>
<name>A0A396IX18_MEDTR</name>